<evidence type="ECO:0000259" key="11">
    <source>
        <dbReference type="SMART" id="SM00160"/>
    </source>
</evidence>
<protein>
    <recommendedName>
        <fullName evidence="11">RanBD1 domain-containing protein</fullName>
    </recommendedName>
</protein>
<feature type="compositionally biased region" description="Low complexity" evidence="10">
    <location>
        <begin position="236"/>
        <end position="279"/>
    </location>
</feature>
<dbReference type="AlphaFoldDB" id="H2Z2N8"/>
<keyword evidence="3" id="KW-0677">Repeat</keyword>
<evidence type="ECO:0000256" key="8">
    <source>
        <dbReference type="ARBA" id="ARBA00023132"/>
    </source>
</evidence>
<keyword evidence="4" id="KW-0509">mRNA transport</keyword>
<dbReference type="Proteomes" id="UP000007875">
    <property type="component" value="Unassembled WGS sequence"/>
</dbReference>
<evidence type="ECO:0000256" key="9">
    <source>
        <dbReference type="ARBA" id="ARBA00023242"/>
    </source>
</evidence>
<evidence type="ECO:0000313" key="13">
    <source>
        <dbReference type="Proteomes" id="UP000007875"/>
    </source>
</evidence>
<dbReference type="SMART" id="SM00160">
    <property type="entry name" value="RanBD"/>
    <property type="match status" value="1"/>
</dbReference>
<dbReference type="PANTHER" id="PTHR23138:SF141">
    <property type="entry name" value="NUCLEAR PORE COMPLEX PROTEIN NUP50"/>
    <property type="match status" value="1"/>
</dbReference>
<name>H2Z2N8_CIOSA</name>
<evidence type="ECO:0000256" key="2">
    <source>
        <dbReference type="ARBA" id="ARBA00022448"/>
    </source>
</evidence>
<comment type="subcellular location">
    <subcellularLocation>
        <location evidence="1">Nucleus</location>
        <location evidence="1">Nuclear pore complex</location>
    </subcellularLocation>
</comment>
<evidence type="ECO:0000256" key="3">
    <source>
        <dbReference type="ARBA" id="ARBA00022737"/>
    </source>
</evidence>
<keyword evidence="5" id="KW-0653">Protein transport</keyword>
<keyword evidence="7" id="KW-0811">Translocation</keyword>
<evidence type="ECO:0000256" key="5">
    <source>
        <dbReference type="ARBA" id="ARBA00022927"/>
    </source>
</evidence>
<dbReference type="Ensembl" id="ENSCSAVT00000011988.1">
    <property type="protein sequence ID" value="ENSCSAVP00000011850.1"/>
    <property type="gene ID" value="ENSCSAVG00000006953.1"/>
</dbReference>
<feature type="compositionally biased region" description="Polar residues" evidence="10">
    <location>
        <begin position="115"/>
        <end position="124"/>
    </location>
</feature>
<dbReference type="PANTHER" id="PTHR23138">
    <property type="entry name" value="RAN BINDING PROTEIN"/>
    <property type="match status" value="1"/>
</dbReference>
<dbReference type="GO" id="GO:0051028">
    <property type="term" value="P:mRNA transport"/>
    <property type="evidence" value="ECO:0007669"/>
    <property type="project" value="UniProtKB-KW"/>
</dbReference>
<evidence type="ECO:0000256" key="7">
    <source>
        <dbReference type="ARBA" id="ARBA00023010"/>
    </source>
</evidence>
<reference evidence="12" key="2">
    <citation type="submission" date="2025-08" db="UniProtKB">
        <authorList>
            <consortium name="Ensembl"/>
        </authorList>
    </citation>
    <scope>IDENTIFICATION</scope>
</reference>
<feature type="region of interest" description="Disordered" evidence="10">
    <location>
        <begin position="322"/>
        <end position="347"/>
    </location>
</feature>
<sequence>MAKRVADKYLTDQNWEEEDEKEDAGIFTPAGADVLKTRVFKKAKRRVVDKKEVIWVKQFSLLIFQASPAGAFSGFGGLKPTADTTSSNGFKGFGSTTAFGGSAKFSLFSKKSPTLETGLRTNPKSPIKDTSPLKRSDAISTKKEKTADLDYNHHLSALNKSVTQWIVDHVEKNPVCDLTPIFKDYQKHLSDIEDKYGSGSQSDSAVESSPKPQANTPLQPTNKPLQPASAPLQPMSTPLQPTSTTLLPTSTTLLPTRTPLQPTSTNDTTIPTSEPVVTSPPVNPLGAFKPNTASPFKGFGSFGTKPASGGFTGFQFANSMVGSKPVAPDSTQSKTTPDDDYTPPKNETQVVKEDGAFYTKKCKLFYMKGNSYADKGVGHLHLKPVESSSKTQLIVRADTSLGNLLLNILLNSAMPVGKQGKNNVSISCIPNPPIDEDEPNKVVPMLIRVKTSDEADELVEILNAKKNE</sequence>
<accession>H2Z2N8</accession>
<organism evidence="12 13">
    <name type="scientific">Ciona savignyi</name>
    <name type="common">Pacific transparent sea squirt</name>
    <dbReference type="NCBI Taxonomy" id="51511"/>
    <lineage>
        <taxon>Eukaryota</taxon>
        <taxon>Metazoa</taxon>
        <taxon>Chordata</taxon>
        <taxon>Tunicata</taxon>
        <taxon>Ascidiacea</taxon>
        <taxon>Phlebobranchia</taxon>
        <taxon>Cionidae</taxon>
        <taxon>Ciona</taxon>
    </lineage>
</organism>
<evidence type="ECO:0000256" key="1">
    <source>
        <dbReference type="ARBA" id="ARBA00004567"/>
    </source>
</evidence>
<keyword evidence="2" id="KW-0813">Transport</keyword>
<feature type="domain" description="RanBD1" evidence="11">
    <location>
        <begin position="340"/>
        <end position="462"/>
    </location>
</feature>
<reference evidence="12" key="3">
    <citation type="submission" date="2025-09" db="UniProtKB">
        <authorList>
            <consortium name="Ensembl"/>
        </authorList>
    </citation>
    <scope>IDENTIFICATION</scope>
</reference>
<dbReference type="STRING" id="51511.ENSCSAVP00000011850"/>
<dbReference type="GO" id="GO:0006606">
    <property type="term" value="P:protein import into nucleus"/>
    <property type="evidence" value="ECO:0007669"/>
    <property type="project" value="TreeGrafter"/>
</dbReference>
<keyword evidence="9" id="KW-0539">Nucleus</keyword>
<evidence type="ECO:0000256" key="4">
    <source>
        <dbReference type="ARBA" id="ARBA00022816"/>
    </source>
</evidence>
<dbReference type="FunCoup" id="H2Z2N8">
    <property type="interactions" value="598"/>
</dbReference>
<dbReference type="InParanoid" id="H2Z2N8"/>
<evidence type="ECO:0000313" key="12">
    <source>
        <dbReference type="Ensembl" id="ENSCSAVP00000011850.1"/>
    </source>
</evidence>
<feature type="compositionally biased region" description="Polar residues" evidence="10">
    <location>
        <begin position="198"/>
        <end position="224"/>
    </location>
</feature>
<keyword evidence="13" id="KW-1185">Reference proteome</keyword>
<dbReference type="InterPro" id="IPR015007">
    <property type="entry name" value="NUP2/50/61"/>
</dbReference>
<proteinExistence type="predicted"/>
<dbReference type="OMA" id="CDWVWEQ"/>
<dbReference type="GeneTree" id="ENSGT00440000035348"/>
<dbReference type="Pfam" id="PF00638">
    <property type="entry name" value="Ran_BP1"/>
    <property type="match status" value="1"/>
</dbReference>
<evidence type="ECO:0000256" key="6">
    <source>
        <dbReference type="ARBA" id="ARBA00022990"/>
    </source>
</evidence>
<dbReference type="SUPFAM" id="SSF50729">
    <property type="entry name" value="PH domain-like"/>
    <property type="match status" value="1"/>
</dbReference>
<feature type="region of interest" description="Disordered" evidence="10">
    <location>
        <begin position="115"/>
        <end position="138"/>
    </location>
</feature>
<reference evidence="13" key="1">
    <citation type="submission" date="2003-08" db="EMBL/GenBank/DDBJ databases">
        <authorList>
            <person name="Birren B."/>
            <person name="Nusbaum C."/>
            <person name="Abebe A."/>
            <person name="Abouelleil A."/>
            <person name="Adekoya E."/>
            <person name="Ait-zahra M."/>
            <person name="Allen N."/>
            <person name="Allen T."/>
            <person name="An P."/>
            <person name="Anderson M."/>
            <person name="Anderson S."/>
            <person name="Arachchi H."/>
            <person name="Armbruster J."/>
            <person name="Bachantsang P."/>
            <person name="Baldwin J."/>
            <person name="Barry A."/>
            <person name="Bayul T."/>
            <person name="Blitshsteyn B."/>
            <person name="Bloom T."/>
            <person name="Blye J."/>
            <person name="Boguslavskiy L."/>
            <person name="Borowsky M."/>
            <person name="Boukhgalter B."/>
            <person name="Brunache A."/>
            <person name="Butler J."/>
            <person name="Calixte N."/>
            <person name="Calvo S."/>
            <person name="Camarata J."/>
            <person name="Campo K."/>
            <person name="Chang J."/>
            <person name="Cheshatsang Y."/>
            <person name="Citroen M."/>
            <person name="Collymore A."/>
            <person name="Considine T."/>
            <person name="Cook A."/>
            <person name="Cooke P."/>
            <person name="Corum B."/>
            <person name="Cuomo C."/>
            <person name="David R."/>
            <person name="Dawoe T."/>
            <person name="Degray S."/>
            <person name="Dodge S."/>
            <person name="Dooley K."/>
            <person name="Dorje P."/>
            <person name="Dorjee K."/>
            <person name="Dorris L."/>
            <person name="Duffey N."/>
            <person name="Dupes A."/>
            <person name="Elkins T."/>
            <person name="Engels R."/>
            <person name="Erickson J."/>
            <person name="Farina A."/>
            <person name="Faro S."/>
            <person name="Ferreira P."/>
            <person name="Fischer H."/>
            <person name="Fitzgerald M."/>
            <person name="Foley K."/>
            <person name="Gage D."/>
            <person name="Galagan J."/>
            <person name="Gearin G."/>
            <person name="Gnerre S."/>
            <person name="Gnirke A."/>
            <person name="Goyette A."/>
            <person name="Graham J."/>
            <person name="Grandbois E."/>
            <person name="Gyaltsen K."/>
            <person name="Hafez N."/>
            <person name="Hagopian D."/>
            <person name="Hagos B."/>
            <person name="Hall J."/>
            <person name="Hatcher B."/>
            <person name="Heller A."/>
            <person name="Higgins H."/>
            <person name="Honan T."/>
            <person name="Horn A."/>
            <person name="Houde N."/>
            <person name="Hughes L."/>
            <person name="Hulme W."/>
            <person name="Husby E."/>
            <person name="Iliev I."/>
            <person name="Jaffe D."/>
            <person name="Jones C."/>
            <person name="Kamal M."/>
            <person name="Kamat A."/>
            <person name="Kamvysselis M."/>
            <person name="Karlsson E."/>
            <person name="Kells C."/>
            <person name="Kieu A."/>
            <person name="Kisner P."/>
            <person name="Kodira C."/>
            <person name="Kulbokas E."/>
            <person name="Labutti K."/>
            <person name="Lama D."/>
            <person name="Landers T."/>
            <person name="Leger J."/>
            <person name="Levine S."/>
            <person name="Lewis D."/>
            <person name="Lewis T."/>
            <person name="Lindblad-toh K."/>
            <person name="Liu X."/>
            <person name="Lokyitsang T."/>
            <person name="Lokyitsang Y."/>
            <person name="Lucien O."/>
            <person name="Lui A."/>
            <person name="Ma L.J."/>
            <person name="Mabbitt R."/>
            <person name="Macdonald J."/>
            <person name="Maclean C."/>
            <person name="Major J."/>
            <person name="Manning J."/>
            <person name="Marabella R."/>
            <person name="Maru K."/>
            <person name="Matthews C."/>
            <person name="Mauceli E."/>
            <person name="Mccarthy M."/>
            <person name="Mcdonough S."/>
            <person name="Mcghee T."/>
            <person name="Meldrim J."/>
            <person name="Meneus L."/>
            <person name="Mesirov J."/>
            <person name="Mihalev A."/>
            <person name="Mihova T."/>
            <person name="Mikkelsen T."/>
            <person name="Mlenga V."/>
            <person name="Moru K."/>
            <person name="Mozes J."/>
            <person name="Mulrain L."/>
            <person name="Munson G."/>
            <person name="Naylor J."/>
            <person name="Newes C."/>
            <person name="Nguyen C."/>
            <person name="Nguyen N."/>
            <person name="Nguyen T."/>
            <person name="Nicol R."/>
            <person name="Nielsen C."/>
            <person name="Nizzari M."/>
            <person name="Norbu C."/>
            <person name="Norbu N."/>
            <person name="O'donnell P."/>
            <person name="Okoawo O."/>
            <person name="O'leary S."/>
            <person name="Omotosho B."/>
            <person name="O'neill K."/>
            <person name="Osman S."/>
            <person name="Parker S."/>
            <person name="Perrin D."/>
            <person name="Phunkhang P."/>
            <person name="Piqani B."/>
            <person name="Purcell S."/>
            <person name="Rachupka T."/>
            <person name="Ramasamy U."/>
            <person name="Rameau R."/>
            <person name="Ray V."/>
            <person name="Raymond C."/>
            <person name="Retta R."/>
            <person name="Richardson S."/>
            <person name="Rise C."/>
            <person name="Rodriguez J."/>
            <person name="Rogers J."/>
            <person name="Rogov P."/>
            <person name="Rutman M."/>
            <person name="Schupbach R."/>
            <person name="Seaman C."/>
            <person name="Settipalli S."/>
            <person name="Sharpe T."/>
            <person name="Sheridan J."/>
            <person name="Sherpa N."/>
            <person name="Shi J."/>
            <person name="Smirnov S."/>
            <person name="Smith C."/>
            <person name="Sougnez C."/>
            <person name="Spencer B."/>
            <person name="Stalker J."/>
            <person name="Stange-thomann N."/>
            <person name="Stavropoulos S."/>
            <person name="Stetson K."/>
            <person name="Stone C."/>
            <person name="Stone S."/>
            <person name="Stubbs M."/>
            <person name="Talamas J."/>
            <person name="Tchuinga P."/>
            <person name="Tenzing P."/>
            <person name="Tesfaye S."/>
            <person name="Theodore J."/>
            <person name="Thoulutsang Y."/>
            <person name="Topham K."/>
            <person name="Towey S."/>
            <person name="Tsamla T."/>
            <person name="Tsomo N."/>
            <person name="Vallee D."/>
            <person name="Vassiliev H."/>
            <person name="Venkataraman V."/>
            <person name="Vinson J."/>
            <person name="Vo A."/>
            <person name="Wade C."/>
            <person name="Wang S."/>
            <person name="Wangchuk T."/>
            <person name="Wangdi T."/>
            <person name="Whittaker C."/>
            <person name="Wilkinson J."/>
            <person name="Wu Y."/>
            <person name="Wyman D."/>
            <person name="Yadav S."/>
            <person name="Yang S."/>
            <person name="Yang X."/>
            <person name="Yeager S."/>
            <person name="Yee E."/>
            <person name="Young G."/>
            <person name="Zainoun J."/>
            <person name="Zembeck L."/>
            <person name="Zimmer A."/>
            <person name="Zody M."/>
            <person name="Lander E."/>
        </authorList>
    </citation>
    <scope>NUCLEOTIDE SEQUENCE [LARGE SCALE GENOMIC DNA]</scope>
</reference>
<dbReference type="HOGENOM" id="CLU_032593_0_0_1"/>
<evidence type="ECO:0000256" key="10">
    <source>
        <dbReference type="SAM" id="MobiDB-lite"/>
    </source>
</evidence>
<dbReference type="Gene3D" id="2.30.29.30">
    <property type="entry name" value="Pleckstrin-homology domain (PH domain)/Phosphotyrosine-binding domain (PTB)"/>
    <property type="match status" value="1"/>
</dbReference>
<dbReference type="InterPro" id="IPR011993">
    <property type="entry name" value="PH-like_dom_sf"/>
</dbReference>
<dbReference type="eggNOG" id="KOG2724">
    <property type="taxonomic scope" value="Eukaryota"/>
</dbReference>
<dbReference type="InterPro" id="IPR045255">
    <property type="entry name" value="RanBP1-like"/>
</dbReference>
<dbReference type="GO" id="GO:0005643">
    <property type="term" value="C:nuclear pore"/>
    <property type="evidence" value="ECO:0007669"/>
    <property type="project" value="UniProtKB-SubCell"/>
</dbReference>
<keyword evidence="8" id="KW-0906">Nuclear pore complex</keyword>
<keyword evidence="6" id="KW-0007">Acetylation</keyword>
<dbReference type="InterPro" id="IPR000156">
    <property type="entry name" value="Ran_bind_dom"/>
</dbReference>
<feature type="region of interest" description="Disordered" evidence="10">
    <location>
        <begin position="193"/>
        <end position="279"/>
    </location>
</feature>
<dbReference type="CDD" id="cd13170">
    <property type="entry name" value="RanBD_NUP50"/>
    <property type="match status" value="1"/>
</dbReference>
<dbReference type="Pfam" id="PF08911">
    <property type="entry name" value="NUP50"/>
    <property type="match status" value="1"/>
</dbReference>